<accession>A0A4S4LSX6</accession>
<evidence type="ECO:0000256" key="3">
    <source>
        <dbReference type="SAM" id="MobiDB-lite"/>
    </source>
</evidence>
<feature type="compositionally biased region" description="Basic and acidic residues" evidence="3">
    <location>
        <begin position="166"/>
        <end position="176"/>
    </location>
</feature>
<evidence type="ECO:0000313" key="5">
    <source>
        <dbReference type="Proteomes" id="UP000310158"/>
    </source>
</evidence>
<evidence type="ECO:0008006" key="6">
    <source>
        <dbReference type="Google" id="ProtNLM"/>
    </source>
</evidence>
<dbReference type="InterPro" id="IPR019398">
    <property type="entry name" value="Pre-rRNA_process_TSR2"/>
</dbReference>
<dbReference type="Proteomes" id="UP000310158">
    <property type="component" value="Unassembled WGS sequence"/>
</dbReference>
<dbReference type="Pfam" id="PF10273">
    <property type="entry name" value="WGG"/>
    <property type="match status" value="1"/>
</dbReference>
<feature type="region of interest" description="Disordered" evidence="3">
    <location>
        <begin position="137"/>
        <end position="192"/>
    </location>
</feature>
<protein>
    <recommendedName>
        <fullName evidence="6">Pre-rRNA-processing protein TSR2</fullName>
    </recommendedName>
</protein>
<dbReference type="AlphaFoldDB" id="A0A4S4LSX6"/>
<evidence type="ECO:0000256" key="1">
    <source>
        <dbReference type="ARBA" id="ARBA00006524"/>
    </source>
</evidence>
<gene>
    <name evidence="4" type="ORF">EW146_g4968</name>
</gene>
<feature type="compositionally biased region" description="Acidic residues" evidence="3">
    <location>
        <begin position="138"/>
        <end position="161"/>
    </location>
</feature>
<comment type="caution">
    <text evidence="4">The sequence shown here is derived from an EMBL/GenBank/DDBJ whole genome shotgun (WGS) entry which is preliminary data.</text>
</comment>
<evidence type="ECO:0000256" key="2">
    <source>
        <dbReference type="ARBA" id="ARBA00022552"/>
    </source>
</evidence>
<proteinExistence type="inferred from homology"/>
<keyword evidence="2" id="KW-0698">rRNA processing</keyword>
<keyword evidence="5" id="KW-1185">Reference proteome</keyword>
<dbReference type="GO" id="GO:0006364">
    <property type="term" value="P:rRNA processing"/>
    <property type="evidence" value="ECO:0007669"/>
    <property type="project" value="UniProtKB-KW"/>
</dbReference>
<organism evidence="4 5">
    <name type="scientific">Bondarzewia mesenterica</name>
    <dbReference type="NCBI Taxonomy" id="1095465"/>
    <lineage>
        <taxon>Eukaryota</taxon>
        <taxon>Fungi</taxon>
        <taxon>Dikarya</taxon>
        <taxon>Basidiomycota</taxon>
        <taxon>Agaricomycotina</taxon>
        <taxon>Agaricomycetes</taxon>
        <taxon>Russulales</taxon>
        <taxon>Bondarzewiaceae</taxon>
        <taxon>Bondarzewia</taxon>
    </lineage>
</organism>
<comment type="similarity">
    <text evidence="1">Belongs to the TSR2 family.</text>
</comment>
<name>A0A4S4LSX6_9AGAM</name>
<reference evidence="4 5" key="1">
    <citation type="submission" date="2019-02" db="EMBL/GenBank/DDBJ databases">
        <title>Genome sequencing of the rare red list fungi Bondarzewia mesenterica.</title>
        <authorList>
            <person name="Buettner E."/>
            <person name="Kellner H."/>
        </authorList>
    </citation>
    <scope>NUCLEOTIDE SEQUENCE [LARGE SCALE GENOMIC DNA]</scope>
    <source>
        <strain evidence="4 5">DSM 108281</strain>
    </source>
</reference>
<dbReference type="EMBL" id="SGPL01000206">
    <property type="protein sequence ID" value="THH15519.1"/>
    <property type="molecule type" value="Genomic_DNA"/>
</dbReference>
<evidence type="ECO:0000313" key="4">
    <source>
        <dbReference type="EMBL" id="THH15519.1"/>
    </source>
</evidence>
<dbReference type="OrthoDB" id="263560at2759"/>
<sequence length="192" mass="21166">MEATTSSTAASAPQLYLVIFARGLIARLTLWPALRVAVDNAWGGSASAEKRTWLASVLVDAFETEDPTPDVEYVASTLLQVMEDEFDVVLEDVSEEGVARDVVELWEIVKEGAGRGEDRVKELEERVDKMKGKKIEVEEVVGGDSDWEDEEGEEESGEDEAPQLLDHSEKSKKPEPIVDDDGFTLVQGKGQR</sequence>
<dbReference type="PANTHER" id="PTHR21250">
    <property type="entry name" value="PRE-RRNA-PROCESSING PROTEIN TSR2 HOMOLOG"/>
    <property type="match status" value="1"/>
</dbReference>